<dbReference type="EMBL" id="PGCJ01000127">
    <property type="protein sequence ID" value="PLW45512.1"/>
    <property type="molecule type" value="Genomic_DNA"/>
</dbReference>
<evidence type="ECO:0000256" key="1">
    <source>
        <dbReference type="SAM" id="MobiDB-lite"/>
    </source>
</evidence>
<dbReference type="Proteomes" id="UP000235392">
    <property type="component" value="Unassembled WGS sequence"/>
</dbReference>
<dbReference type="EMBL" id="PGCI01000018">
    <property type="protein sequence ID" value="PLW49116.1"/>
    <property type="molecule type" value="Genomic_DNA"/>
</dbReference>
<gene>
    <name evidence="3" type="ORF">PCANC_10134</name>
    <name evidence="4" type="ORF">PCASD_02996</name>
</gene>
<sequence>MFSRFVSFAFLACLSAVLGIASHTRSTSTEHRQVESNAEHTSGFENTELWSMYGTGGNDKSSSFPFSRVKHGRKKSPIGRSGKGSSKQVK</sequence>
<evidence type="ECO:0000313" key="5">
    <source>
        <dbReference type="Proteomes" id="UP000235388"/>
    </source>
</evidence>
<dbReference type="Proteomes" id="UP000235388">
    <property type="component" value="Unassembled WGS sequence"/>
</dbReference>
<accession>A0A2N5VGT8</accession>
<name>A0A2N5VGT8_9BASI</name>
<feature type="signal peptide" evidence="2">
    <location>
        <begin position="1"/>
        <end position="19"/>
    </location>
</feature>
<evidence type="ECO:0000313" key="3">
    <source>
        <dbReference type="EMBL" id="PLW45512.1"/>
    </source>
</evidence>
<proteinExistence type="predicted"/>
<evidence type="ECO:0000313" key="4">
    <source>
        <dbReference type="EMBL" id="PLW49116.1"/>
    </source>
</evidence>
<feature type="compositionally biased region" description="Basic residues" evidence="1">
    <location>
        <begin position="68"/>
        <end position="77"/>
    </location>
</feature>
<keyword evidence="5" id="KW-1185">Reference proteome</keyword>
<keyword evidence="2" id="KW-0732">Signal</keyword>
<dbReference type="AlphaFoldDB" id="A0A2N5VGT8"/>
<evidence type="ECO:0000256" key="2">
    <source>
        <dbReference type="SAM" id="SignalP"/>
    </source>
</evidence>
<comment type="caution">
    <text evidence="4">The sequence shown here is derived from an EMBL/GenBank/DDBJ whole genome shotgun (WGS) entry which is preliminary data.</text>
</comment>
<evidence type="ECO:0000313" key="6">
    <source>
        <dbReference type="Proteomes" id="UP000235392"/>
    </source>
</evidence>
<reference evidence="5 6" key="1">
    <citation type="submission" date="2017-11" db="EMBL/GenBank/DDBJ databases">
        <title>De novo assembly and phasing of dikaryotic genomes from two isolates of Puccinia coronata f. sp. avenae, the causal agent of oat crown rust.</title>
        <authorList>
            <person name="Miller M.E."/>
            <person name="Zhang Y."/>
            <person name="Omidvar V."/>
            <person name="Sperschneider J."/>
            <person name="Schwessinger B."/>
            <person name="Raley C."/>
            <person name="Palmer J.M."/>
            <person name="Garnica D."/>
            <person name="Upadhyaya N."/>
            <person name="Rathjen J."/>
            <person name="Taylor J.M."/>
            <person name="Park R.F."/>
            <person name="Dodds P.N."/>
            <person name="Hirsch C.D."/>
            <person name="Kianian S.F."/>
            <person name="Figueroa M."/>
        </authorList>
    </citation>
    <scope>NUCLEOTIDE SEQUENCE [LARGE SCALE GENOMIC DNA]</scope>
    <source>
        <strain evidence="3">12NC29</strain>
        <strain evidence="4">12SD80</strain>
    </source>
</reference>
<feature type="region of interest" description="Disordered" evidence="1">
    <location>
        <begin position="61"/>
        <end position="90"/>
    </location>
</feature>
<feature type="chain" id="PRO_5015084020" evidence="2">
    <location>
        <begin position="20"/>
        <end position="90"/>
    </location>
</feature>
<protein>
    <submittedName>
        <fullName evidence="4">Uncharacterized protein</fullName>
    </submittedName>
</protein>
<organism evidence="4 6">
    <name type="scientific">Puccinia coronata f. sp. avenae</name>
    <dbReference type="NCBI Taxonomy" id="200324"/>
    <lineage>
        <taxon>Eukaryota</taxon>
        <taxon>Fungi</taxon>
        <taxon>Dikarya</taxon>
        <taxon>Basidiomycota</taxon>
        <taxon>Pucciniomycotina</taxon>
        <taxon>Pucciniomycetes</taxon>
        <taxon>Pucciniales</taxon>
        <taxon>Pucciniaceae</taxon>
        <taxon>Puccinia</taxon>
    </lineage>
</organism>